<gene>
    <name evidence="1" type="ORF">SAMN05421630_101908</name>
</gene>
<proteinExistence type="predicted"/>
<dbReference type="STRING" id="530584.SAMN05421630_101908"/>
<keyword evidence="2" id="KW-1185">Reference proteome</keyword>
<dbReference type="EMBL" id="FMZE01000001">
    <property type="protein sequence ID" value="SDC23199.1"/>
    <property type="molecule type" value="Genomic_DNA"/>
</dbReference>
<dbReference type="InterPro" id="IPR007815">
    <property type="entry name" value="Emycin_Estase"/>
</dbReference>
<name>A0A1G6JWP1_9PSEU</name>
<dbReference type="AlphaFoldDB" id="A0A1G6JWP1"/>
<dbReference type="Gene3D" id="3.40.1660.10">
    <property type="entry name" value="EreA-like (biosynthetic domain)"/>
    <property type="match status" value="1"/>
</dbReference>
<dbReference type="SUPFAM" id="SSF159501">
    <property type="entry name" value="EreA/ChaN-like"/>
    <property type="match status" value="1"/>
</dbReference>
<dbReference type="PANTHER" id="PTHR31299:SF0">
    <property type="entry name" value="ESTERASE, PUTATIVE (AFU_ORTHOLOGUE AFUA_1G05850)-RELATED"/>
    <property type="match status" value="1"/>
</dbReference>
<evidence type="ECO:0000313" key="1">
    <source>
        <dbReference type="EMBL" id="SDC23199.1"/>
    </source>
</evidence>
<dbReference type="InterPro" id="IPR052036">
    <property type="entry name" value="Hydrolase/PRTase-associated"/>
</dbReference>
<dbReference type="PANTHER" id="PTHR31299">
    <property type="entry name" value="ESTERASE, PUTATIVE (AFU_ORTHOLOGUE AFUA_1G05850)-RELATED"/>
    <property type="match status" value="1"/>
</dbReference>
<dbReference type="RefSeq" id="WP_170140018.1">
    <property type="nucleotide sequence ID" value="NZ_CP016353.1"/>
</dbReference>
<accession>A0A1G6JWP1</accession>
<sequence length="401" mass="43455">MEFARWLRQEAFTASALDPEAPLDELESLRALIGEARVVAIGENAHHVREFYLLRHRLLRFLVERCGFTGYVFEAPRVESEAIDSWVRGASGDLAELTGTPAMALTRHGEMHAALAWMRAHNAVAERPVRFAGAVADVVPELRRVRTHLRHTDPGALPLLERALAAACAYQDEYPMRELFNYAALEQSTRDALTADLSRLLGRMEATSARTEALARVRAAWHADHLYRDFSGSGLSVGTTALDTAMAETVLRLLDEDPGAKIVLALHNVHLRATPVEHGGPADILPAGYHLRAALGEDYVAIAATGNHGSVACGELNPGQPSGMDVVQRPLPPPEPGSIEAAFAEAAIDDTAALAIADLRAANVEDAGTYTKFRSQEEFLGAPVFRAFDAVAYVPHLRPAS</sequence>
<reference evidence="1 2" key="1">
    <citation type="submission" date="2016-10" db="EMBL/GenBank/DDBJ databases">
        <authorList>
            <person name="de Groot N.N."/>
        </authorList>
    </citation>
    <scope>NUCLEOTIDE SEQUENCE [LARGE SCALE GENOMIC DNA]</scope>
    <source>
        <strain evidence="1 2">CGMCC 4.5506</strain>
    </source>
</reference>
<dbReference type="CDD" id="cd14728">
    <property type="entry name" value="Ere-like"/>
    <property type="match status" value="1"/>
</dbReference>
<organism evidence="1 2">
    <name type="scientific">Prauserella marina</name>
    <dbReference type="NCBI Taxonomy" id="530584"/>
    <lineage>
        <taxon>Bacteria</taxon>
        <taxon>Bacillati</taxon>
        <taxon>Actinomycetota</taxon>
        <taxon>Actinomycetes</taxon>
        <taxon>Pseudonocardiales</taxon>
        <taxon>Pseudonocardiaceae</taxon>
        <taxon>Prauserella</taxon>
    </lineage>
</organism>
<dbReference type="Proteomes" id="UP000199494">
    <property type="component" value="Unassembled WGS sequence"/>
</dbReference>
<dbReference type="Gene3D" id="1.20.1440.30">
    <property type="entry name" value="Biosynthetic Protein domain"/>
    <property type="match status" value="1"/>
</dbReference>
<evidence type="ECO:0000313" key="2">
    <source>
        <dbReference type="Proteomes" id="UP000199494"/>
    </source>
</evidence>
<protein>
    <submittedName>
        <fullName evidence="1">Erythromycin esterase</fullName>
    </submittedName>
</protein>
<dbReference type="GO" id="GO:0046677">
    <property type="term" value="P:response to antibiotic"/>
    <property type="evidence" value="ECO:0007669"/>
    <property type="project" value="InterPro"/>
</dbReference>
<dbReference type="Gene3D" id="3.30.1870.10">
    <property type="entry name" value="EreA-like, domain 2"/>
    <property type="match status" value="1"/>
</dbReference>
<dbReference type="Pfam" id="PF05139">
    <property type="entry name" value="Erythro_esteras"/>
    <property type="match status" value="1"/>
</dbReference>